<evidence type="ECO:0000256" key="4">
    <source>
        <dbReference type="ARBA" id="ARBA00022491"/>
    </source>
</evidence>
<dbReference type="PROSITE" id="PS50003">
    <property type="entry name" value="PH_DOMAIN"/>
    <property type="match status" value="1"/>
</dbReference>
<comment type="subcellular location">
    <subcellularLocation>
        <location evidence="1">Nucleus</location>
    </subcellularLocation>
</comment>
<keyword evidence="5" id="KW-0378">Hydrolase</keyword>
<feature type="region of interest" description="Disordered" evidence="10">
    <location>
        <begin position="335"/>
        <end position="395"/>
    </location>
</feature>
<evidence type="ECO:0000256" key="1">
    <source>
        <dbReference type="ARBA" id="ARBA00004123"/>
    </source>
</evidence>
<dbReference type="PANTHER" id="PTHR10625">
    <property type="entry name" value="HISTONE DEACETYLASE HDAC1-RELATED"/>
    <property type="match status" value="1"/>
</dbReference>
<reference evidence="12 13" key="1">
    <citation type="journal article" date="2023" name="Commun. Biol.">
        <title>Genome analysis of Parmales, the sister group of diatoms, reveals the evolutionary specialization of diatoms from phago-mixotrophs to photoautotrophs.</title>
        <authorList>
            <person name="Ban H."/>
            <person name="Sato S."/>
            <person name="Yoshikawa S."/>
            <person name="Yamada K."/>
            <person name="Nakamura Y."/>
            <person name="Ichinomiya M."/>
            <person name="Sato N."/>
            <person name="Blanc-Mathieu R."/>
            <person name="Endo H."/>
            <person name="Kuwata A."/>
            <person name="Ogata H."/>
        </authorList>
    </citation>
    <scope>NUCLEOTIDE SEQUENCE [LARGE SCALE GENOMIC DNA]</scope>
</reference>
<dbReference type="Pfam" id="PF00169">
    <property type="entry name" value="PH"/>
    <property type="match status" value="1"/>
</dbReference>
<evidence type="ECO:0000256" key="10">
    <source>
        <dbReference type="SAM" id="MobiDB-lite"/>
    </source>
</evidence>
<keyword evidence="4" id="KW-0678">Repressor</keyword>
<feature type="region of interest" description="Disordered" evidence="10">
    <location>
        <begin position="186"/>
        <end position="205"/>
    </location>
</feature>
<proteinExistence type="inferred from homology"/>
<dbReference type="Pfam" id="PF00850">
    <property type="entry name" value="Hist_deacetyl"/>
    <property type="match status" value="1"/>
</dbReference>
<evidence type="ECO:0000313" key="13">
    <source>
        <dbReference type="Proteomes" id="UP001165060"/>
    </source>
</evidence>
<evidence type="ECO:0000259" key="11">
    <source>
        <dbReference type="PROSITE" id="PS50003"/>
    </source>
</evidence>
<dbReference type="SUPFAM" id="SSF50729">
    <property type="entry name" value="PH domain-like"/>
    <property type="match status" value="1"/>
</dbReference>
<comment type="similarity">
    <text evidence="2">Belongs to the histone deacetylase family. HD type 2 subfamily.</text>
</comment>
<evidence type="ECO:0000256" key="2">
    <source>
        <dbReference type="ARBA" id="ARBA00007738"/>
    </source>
</evidence>
<keyword evidence="9" id="KW-0539">Nucleus</keyword>
<feature type="compositionally biased region" description="Low complexity" evidence="10">
    <location>
        <begin position="186"/>
        <end position="199"/>
    </location>
</feature>
<evidence type="ECO:0000313" key="12">
    <source>
        <dbReference type="EMBL" id="GMI34931.1"/>
    </source>
</evidence>
<dbReference type="Gene3D" id="3.40.800.20">
    <property type="entry name" value="Histone deacetylase domain"/>
    <property type="match status" value="1"/>
</dbReference>
<evidence type="ECO:0000256" key="3">
    <source>
        <dbReference type="ARBA" id="ARBA00012111"/>
    </source>
</evidence>
<dbReference type="InterPro" id="IPR037138">
    <property type="entry name" value="His_deacetylse_dom_sf"/>
</dbReference>
<keyword evidence="13" id="KW-1185">Reference proteome</keyword>
<keyword evidence="7" id="KW-0805">Transcription regulation</keyword>
<organism evidence="12 13">
    <name type="scientific">Tetraparma gracilis</name>
    <dbReference type="NCBI Taxonomy" id="2962635"/>
    <lineage>
        <taxon>Eukaryota</taxon>
        <taxon>Sar</taxon>
        <taxon>Stramenopiles</taxon>
        <taxon>Ochrophyta</taxon>
        <taxon>Bolidophyceae</taxon>
        <taxon>Parmales</taxon>
        <taxon>Triparmaceae</taxon>
        <taxon>Tetraparma</taxon>
    </lineage>
</organism>
<dbReference type="Proteomes" id="UP001165060">
    <property type="component" value="Unassembled WGS sequence"/>
</dbReference>
<dbReference type="PANTHER" id="PTHR10625:SF5">
    <property type="entry name" value="HISTONE DEACETYLASE"/>
    <property type="match status" value="1"/>
</dbReference>
<dbReference type="Gene3D" id="2.30.29.30">
    <property type="entry name" value="Pleckstrin-homology domain (PH domain)/Phosphotyrosine-binding domain (PTB)"/>
    <property type="match status" value="1"/>
</dbReference>
<keyword evidence="6" id="KW-0156">Chromatin regulator</keyword>
<protein>
    <recommendedName>
        <fullName evidence="3">histone deacetylase</fullName>
        <ecNumber evidence="3">3.5.1.98</ecNumber>
    </recommendedName>
</protein>
<evidence type="ECO:0000256" key="6">
    <source>
        <dbReference type="ARBA" id="ARBA00022853"/>
    </source>
</evidence>
<feature type="domain" description="PH" evidence="11">
    <location>
        <begin position="404"/>
        <end position="537"/>
    </location>
</feature>
<evidence type="ECO:0000256" key="7">
    <source>
        <dbReference type="ARBA" id="ARBA00023015"/>
    </source>
</evidence>
<name>A0ABQ6MXU3_9STRA</name>
<evidence type="ECO:0000256" key="5">
    <source>
        <dbReference type="ARBA" id="ARBA00022801"/>
    </source>
</evidence>
<evidence type="ECO:0000256" key="8">
    <source>
        <dbReference type="ARBA" id="ARBA00023163"/>
    </source>
</evidence>
<evidence type="ECO:0000256" key="9">
    <source>
        <dbReference type="ARBA" id="ARBA00023242"/>
    </source>
</evidence>
<dbReference type="EC" id="3.5.1.98" evidence="3"/>
<comment type="caution">
    <text evidence="12">The sequence shown here is derived from an EMBL/GenBank/DDBJ whole genome shotgun (WGS) entry which is preliminary data.</text>
</comment>
<keyword evidence="8" id="KW-0804">Transcription</keyword>
<dbReference type="EMBL" id="BRYB01003340">
    <property type="protein sequence ID" value="GMI34931.1"/>
    <property type="molecule type" value="Genomic_DNA"/>
</dbReference>
<dbReference type="InterPro" id="IPR011993">
    <property type="entry name" value="PH-like_dom_sf"/>
</dbReference>
<feature type="compositionally biased region" description="Pro residues" evidence="10">
    <location>
        <begin position="361"/>
        <end position="381"/>
    </location>
</feature>
<accession>A0ABQ6MXU3</accession>
<sequence>MDNVSRYEQAVDLLESRGYPPRCIRTLSPPSPVSVLLGVHSKSYVDHVRSLSAIQDVALREKAKAKEKMLRETYVNEHSYDTSRRACGAVSALCSQVHSGRLTNGLALSRPPSPNAGVSSGTLGSLFNAAAVGVSQLKALGCKRVMVVSFDAAPALGTAEIFDSDPSVLTVSLHCGAAPLLKSLSLPPKSGSPSDLGSSKGEGHNVNVSFSHRSPTDADLALAMSALVLPLGQEFRPDMLVVSCGFGLASGDYGGGRMTPSGYSYLIHLLMRLTNGRLVAVTEGGSSPQVYGECAAAVLGTLLGDAKEFGGDDAVLNSPRTKSNALSLLAKMKASVSPRKKQASSDSPLSPGSTSKLPESPSLPSPPPSPSSSPSPSPSSSPPKRGKRTSLMHMSSSAIKSSTSVIKAGWMLKQGHFVSSWKRRYFVLSKGVISYYSSDKDVLLDYEDEDDVSGSTRNAHGGGGSNLLSPVKSKLKGQIGLYGAVVDTLKDKPALKNLAGRKIAERCIYIVGRAGEKDFVIEAKSEEDAVAWCKAIR</sequence>
<dbReference type="SMART" id="SM00233">
    <property type="entry name" value="PH"/>
    <property type="match status" value="1"/>
</dbReference>
<dbReference type="InterPro" id="IPR023696">
    <property type="entry name" value="Ureohydrolase_dom_sf"/>
</dbReference>
<feature type="compositionally biased region" description="Low complexity" evidence="10">
    <location>
        <begin position="344"/>
        <end position="360"/>
    </location>
</feature>
<dbReference type="InterPro" id="IPR001849">
    <property type="entry name" value="PH_domain"/>
</dbReference>
<dbReference type="CDD" id="cd00821">
    <property type="entry name" value="PH"/>
    <property type="match status" value="1"/>
</dbReference>
<gene>
    <name evidence="12" type="ORF">TeGR_g9099</name>
</gene>
<dbReference type="SUPFAM" id="SSF52768">
    <property type="entry name" value="Arginase/deacetylase"/>
    <property type="match status" value="1"/>
</dbReference>
<dbReference type="InterPro" id="IPR023801">
    <property type="entry name" value="His_deacetylse_dom"/>
</dbReference>